<dbReference type="InterPro" id="IPR024790">
    <property type="entry name" value="APC4_long_dom"/>
</dbReference>
<dbReference type="GO" id="GO:0005680">
    <property type="term" value="C:anaphase-promoting complex"/>
    <property type="evidence" value="ECO:0007669"/>
    <property type="project" value="InterPro"/>
</dbReference>
<proteinExistence type="predicted"/>
<dbReference type="GO" id="GO:0051301">
    <property type="term" value="P:cell division"/>
    <property type="evidence" value="ECO:0007669"/>
    <property type="project" value="UniProtKB-KW"/>
</dbReference>
<comment type="caution">
    <text evidence="9">The sequence shown here is derived from an EMBL/GenBank/DDBJ whole genome shotgun (WGS) entry which is preliminary data.</text>
</comment>
<dbReference type="PANTHER" id="PTHR13260:SF0">
    <property type="entry name" value="ANAPHASE-PROMOTING COMPLEX SUBUNIT 4"/>
    <property type="match status" value="1"/>
</dbReference>
<sequence length="846" mass="93802">MPIKRAFVALQDRFVSSLAVCCCPSMDLVALITPDHDVLVHRTTSWQKLLHCKASDVGSEMVTLAWRPDGLQLAVGCDAGKVVLIDVESGDILSRGCSSFRHDNCITAMHWTQITETMDQHGRYGERKQRCWKRSGGAGDAGASSSCDVVSQSKLRFQRRATKFFSGPCDPTCPDTLLVTADRGGCIALWWMGRVLLTRIDVRDHFTEKEFQLLDRAGQGESEKAGFYVERVSAAPDLTLVLVLLAFCNRTSGQVDGVANDSKSYRMLSLDTTTIRYIREDVALVASTVSRVHTLLDRVVSYGNQMKTEWKNATRIFELKMGLIGSLYEKYACEVSPQEDMLSVLVSGITPPVLAQYFAQDIQEMSVSRMQRALCSGCDSLRTLAEGKLKQDLVELLFVLSEMRGHAKWNPQNYATTLGITISALDNLVQTIEDVLVEVEALVLALHETLHDFALFFQWIMERIRIHTNVHRREGEPPAAGIGGCNASAANGSKSLLNLRHLCDFLQRAADAAKRYRKQQPSQNKYKVETTFGNLVSCHLSARQDSSEDSARQPAARCFDISCQCIQDQWLALQIAMSVTLARTIRRDEGGCFTVGNTNNAVDECHIHFRNPFSERTSDEVVESADESDEGESDEETIDWDFLKFYGRLPNDKADCSTILVGFRLQSGLVLLLCASQRVDCRPLQHETPSLLVWDAAVISFSQESSTNAVVCRGFDFYGDGPSDKQEQLAFVLDHAVGGDQGHQACLYLQQYDDVEFLRISATHSFEAILSQSITHNFTLDHTRGRSIASFSTPVQSGQSAISVTATGSRGVLCVILPPARLVILDAEDSEDDEDDDEDNEDVVTD</sequence>
<evidence type="ECO:0000256" key="3">
    <source>
        <dbReference type="ARBA" id="ARBA00022776"/>
    </source>
</evidence>
<name>A0AAV1TJU6_9STRA</name>
<dbReference type="GO" id="GO:0031145">
    <property type="term" value="P:anaphase-promoting complex-dependent catabolic process"/>
    <property type="evidence" value="ECO:0007669"/>
    <property type="project" value="InterPro"/>
</dbReference>
<evidence type="ECO:0000256" key="6">
    <source>
        <dbReference type="SAM" id="MobiDB-lite"/>
    </source>
</evidence>
<reference evidence="9" key="1">
    <citation type="submission" date="2024-01" db="EMBL/GenBank/DDBJ databases">
        <authorList>
            <person name="Webb A."/>
        </authorList>
    </citation>
    <scope>NUCLEOTIDE SEQUENCE</scope>
    <source>
        <strain evidence="9">Pm1</strain>
    </source>
</reference>
<evidence type="ECO:0000259" key="7">
    <source>
        <dbReference type="Pfam" id="PF12894"/>
    </source>
</evidence>
<dbReference type="PANTHER" id="PTHR13260">
    <property type="entry name" value="ANAPHASE PROMOTING COMPLEX SUBUNIT 4 APC4"/>
    <property type="match status" value="1"/>
</dbReference>
<evidence type="ECO:0000256" key="2">
    <source>
        <dbReference type="ARBA" id="ARBA00022618"/>
    </source>
</evidence>
<evidence type="ECO:0000256" key="1">
    <source>
        <dbReference type="ARBA" id="ARBA00016067"/>
    </source>
</evidence>
<dbReference type="Pfam" id="PF12896">
    <property type="entry name" value="ANAPC4"/>
    <property type="match status" value="1"/>
</dbReference>
<feature type="region of interest" description="Disordered" evidence="6">
    <location>
        <begin position="826"/>
        <end position="846"/>
    </location>
</feature>
<evidence type="ECO:0000313" key="10">
    <source>
        <dbReference type="Proteomes" id="UP001162060"/>
    </source>
</evidence>
<gene>
    <name evidence="9" type="ORF">PM001_LOCUS7780</name>
</gene>
<dbReference type="AlphaFoldDB" id="A0AAV1TJU6"/>
<dbReference type="InterPro" id="IPR024789">
    <property type="entry name" value="APC4"/>
</dbReference>
<keyword evidence="5" id="KW-0131">Cell cycle</keyword>
<dbReference type="Proteomes" id="UP001162060">
    <property type="component" value="Unassembled WGS sequence"/>
</dbReference>
<dbReference type="GO" id="GO:0070979">
    <property type="term" value="P:protein K11-linked ubiquitination"/>
    <property type="evidence" value="ECO:0007669"/>
    <property type="project" value="TreeGrafter"/>
</dbReference>
<dbReference type="InterPro" id="IPR015943">
    <property type="entry name" value="WD40/YVTN_repeat-like_dom_sf"/>
</dbReference>
<dbReference type="InterPro" id="IPR036322">
    <property type="entry name" value="WD40_repeat_dom_sf"/>
</dbReference>
<feature type="domain" description="Anaphase-promoting complex subunit 4-like WD40" evidence="7">
    <location>
        <begin position="21"/>
        <end position="112"/>
    </location>
</feature>
<evidence type="ECO:0000313" key="9">
    <source>
        <dbReference type="EMBL" id="CAK7922609.1"/>
    </source>
</evidence>
<dbReference type="EMBL" id="CAKLBY020000066">
    <property type="protein sequence ID" value="CAK7922609.1"/>
    <property type="molecule type" value="Genomic_DNA"/>
</dbReference>
<dbReference type="Gene3D" id="2.130.10.10">
    <property type="entry name" value="YVTN repeat-like/Quinoprotein amine dehydrogenase"/>
    <property type="match status" value="1"/>
</dbReference>
<dbReference type="SUPFAM" id="SSF50978">
    <property type="entry name" value="WD40 repeat-like"/>
    <property type="match status" value="1"/>
</dbReference>
<protein>
    <recommendedName>
        <fullName evidence="1">Anaphase-promoting complex subunit 4</fullName>
    </recommendedName>
</protein>
<evidence type="ECO:0000259" key="8">
    <source>
        <dbReference type="Pfam" id="PF12896"/>
    </source>
</evidence>
<keyword evidence="2" id="KW-0132">Cell division</keyword>
<keyword evidence="3" id="KW-0498">Mitosis</keyword>
<evidence type="ECO:0000256" key="4">
    <source>
        <dbReference type="ARBA" id="ARBA00022786"/>
    </source>
</evidence>
<evidence type="ECO:0000256" key="5">
    <source>
        <dbReference type="ARBA" id="ARBA00023306"/>
    </source>
</evidence>
<organism evidence="9 10">
    <name type="scientific">Peronospora matthiolae</name>
    <dbReference type="NCBI Taxonomy" id="2874970"/>
    <lineage>
        <taxon>Eukaryota</taxon>
        <taxon>Sar</taxon>
        <taxon>Stramenopiles</taxon>
        <taxon>Oomycota</taxon>
        <taxon>Peronosporomycetes</taxon>
        <taxon>Peronosporales</taxon>
        <taxon>Peronosporaceae</taxon>
        <taxon>Peronospora</taxon>
    </lineage>
</organism>
<feature type="domain" description="Anaphase-promoting complex subunit 4 long" evidence="8">
    <location>
        <begin position="267"/>
        <end position="462"/>
    </location>
</feature>
<dbReference type="Pfam" id="PF12894">
    <property type="entry name" value="ANAPC4_WD40"/>
    <property type="match status" value="1"/>
</dbReference>
<dbReference type="GO" id="GO:0034399">
    <property type="term" value="C:nuclear periphery"/>
    <property type="evidence" value="ECO:0007669"/>
    <property type="project" value="TreeGrafter"/>
</dbReference>
<keyword evidence="4" id="KW-0833">Ubl conjugation pathway</keyword>
<accession>A0AAV1TJU6</accession>
<dbReference type="InterPro" id="IPR024977">
    <property type="entry name" value="Apc4-like_WD40_dom"/>
</dbReference>